<dbReference type="Gene3D" id="3.30.40.10">
    <property type="entry name" value="Zinc/RING finger domain, C3HC4 (zinc finger)"/>
    <property type="match status" value="2"/>
</dbReference>
<dbReference type="Pfam" id="PF21324">
    <property type="entry name" value="SHPRH_helical-2nd"/>
    <property type="match status" value="1"/>
</dbReference>
<dbReference type="InterPro" id="IPR011011">
    <property type="entry name" value="Znf_FYVE_PHD"/>
</dbReference>
<dbReference type="InterPro" id="IPR019786">
    <property type="entry name" value="Zinc_finger_PHD-type_CS"/>
</dbReference>
<dbReference type="Pfam" id="PF21325">
    <property type="entry name" value="SHPRH_helical-1st"/>
    <property type="match status" value="1"/>
</dbReference>
<dbReference type="SMART" id="SM00184">
    <property type="entry name" value="RING"/>
    <property type="match status" value="2"/>
</dbReference>
<organism evidence="8 9">
    <name type="scientific">Asbolus verrucosus</name>
    <name type="common">Desert ironclad beetle</name>
    <dbReference type="NCBI Taxonomy" id="1661398"/>
    <lineage>
        <taxon>Eukaryota</taxon>
        <taxon>Metazoa</taxon>
        <taxon>Ecdysozoa</taxon>
        <taxon>Arthropoda</taxon>
        <taxon>Hexapoda</taxon>
        <taxon>Insecta</taxon>
        <taxon>Pterygota</taxon>
        <taxon>Neoptera</taxon>
        <taxon>Endopterygota</taxon>
        <taxon>Coleoptera</taxon>
        <taxon>Polyphaga</taxon>
        <taxon>Cucujiformia</taxon>
        <taxon>Tenebrionidae</taxon>
        <taxon>Pimeliinae</taxon>
        <taxon>Asbolus</taxon>
    </lineage>
</organism>
<dbReference type="InterPro" id="IPR049730">
    <property type="entry name" value="SNF2/RAD54-like_C"/>
</dbReference>
<feature type="domain" description="RING-type" evidence="6">
    <location>
        <begin position="1179"/>
        <end position="1222"/>
    </location>
</feature>
<reference evidence="8 9" key="1">
    <citation type="submission" date="2017-03" db="EMBL/GenBank/DDBJ databases">
        <title>Genome of the blue death feigning beetle - Asbolus verrucosus.</title>
        <authorList>
            <person name="Rider S.D."/>
        </authorList>
    </citation>
    <scope>NUCLEOTIDE SEQUENCE [LARGE SCALE GENOMIC DNA]</scope>
    <source>
        <strain evidence="8">Butters</strain>
        <tissue evidence="8">Head and leg muscle</tissue>
    </source>
</reference>
<dbReference type="GO" id="GO:0061630">
    <property type="term" value="F:ubiquitin protein ligase activity"/>
    <property type="evidence" value="ECO:0007669"/>
    <property type="project" value="TreeGrafter"/>
</dbReference>
<dbReference type="OrthoDB" id="423559at2759"/>
<dbReference type="InterPro" id="IPR001965">
    <property type="entry name" value="Znf_PHD"/>
</dbReference>
<dbReference type="Pfam" id="PF00176">
    <property type="entry name" value="SNF2-rel_dom"/>
    <property type="match status" value="1"/>
</dbReference>
<dbReference type="PANTHER" id="PTHR45865">
    <property type="entry name" value="E3 UBIQUITIN-PROTEIN LIGASE SHPRH FAMILY MEMBER"/>
    <property type="match status" value="1"/>
</dbReference>
<dbReference type="InterPro" id="IPR000330">
    <property type="entry name" value="SNF2_N"/>
</dbReference>
<comment type="caution">
    <text evidence="8">The sequence shown here is derived from an EMBL/GenBank/DDBJ whole genome shotgun (WGS) entry which is preliminary data.</text>
</comment>
<keyword evidence="4" id="KW-0862">Zinc</keyword>
<dbReference type="GO" id="GO:0005634">
    <property type="term" value="C:nucleus"/>
    <property type="evidence" value="ECO:0007669"/>
    <property type="project" value="TreeGrafter"/>
</dbReference>
<name>A0A482VXD9_ASBVE</name>
<dbReference type="PROSITE" id="PS51194">
    <property type="entry name" value="HELICASE_CTER"/>
    <property type="match status" value="1"/>
</dbReference>
<keyword evidence="1" id="KW-0479">Metal-binding</keyword>
<dbReference type="InterPro" id="IPR048695">
    <property type="entry name" value="SHPRH_helical_2nd"/>
</dbReference>
<evidence type="ECO:0000256" key="1">
    <source>
        <dbReference type="ARBA" id="ARBA00022723"/>
    </source>
</evidence>
<accession>A0A482VXD9</accession>
<dbReference type="GO" id="GO:0005524">
    <property type="term" value="F:ATP binding"/>
    <property type="evidence" value="ECO:0007669"/>
    <property type="project" value="InterPro"/>
</dbReference>
<keyword evidence="2 5" id="KW-0863">Zinc-finger</keyword>
<dbReference type="Proteomes" id="UP000292052">
    <property type="component" value="Unassembled WGS sequence"/>
</dbReference>
<dbReference type="SUPFAM" id="SSF57850">
    <property type="entry name" value="RING/U-box"/>
    <property type="match status" value="1"/>
</dbReference>
<keyword evidence="3" id="KW-0378">Hydrolase</keyword>
<dbReference type="Gene3D" id="3.40.50.10810">
    <property type="entry name" value="Tandem AAA-ATPase domain"/>
    <property type="match status" value="2"/>
</dbReference>
<dbReference type="GO" id="GO:0006974">
    <property type="term" value="P:DNA damage response"/>
    <property type="evidence" value="ECO:0007669"/>
    <property type="project" value="TreeGrafter"/>
</dbReference>
<evidence type="ECO:0000256" key="3">
    <source>
        <dbReference type="ARBA" id="ARBA00022801"/>
    </source>
</evidence>
<dbReference type="CDD" id="cd16569">
    <property type="entry name" value="RING-HC_SHPRH-like"/>
    <property type="match status" value="1"/>
</dbReference>
<dbReference type="InterPro" id="IPR014001">
    <property type="entry name" value="Helicase_ATP-bd"/>
</dbReference>
<dbReference type="PROSITE" id="PS01359">
    <property type="entry name" value="ZF_PHD_1"/>
    <property type="match status" value="1"/>
</dbReference>
<dbReference type="InterPro" id="IPR017907">
    <property type="entry name" value="Znf_RING_CS"/>
</dbReference>
<dbReference type="SUPFAM" id="SSF52540">
    <property type="entry name" value="P-loop containing nucleoside triphosphate hydrolases"/>
    <property type="match status" value="2"/>
</dbReference>
<dbReference type="InterPro" id="IPR048686">
    <property type="entry name" value="SHPRH_helical_1st"/>
</dbReference>
<dbReference type="Pfam" id="PF00271">
    <property type="entry name" value="Helicase_C"/>
    <property type="match status" value="1"/>
</dbReference>
<dbReference type="GO" id="GO:0008270">
    <property type="term" value="F:zinc ion binding"/>
    <property type="evidence" value="ECO:0007669"/>
    <property type="project" value="UniProtKB-KW"/>
</dbReference>
<dbReference type="PROSITE" id="PS00518">
    <property type="entry name" value="ZF_RING_1"/>
    <property type="match status" value="1"/>
</dbReference>
<evidence type="ECO:0000256" key="5">
    <source>
        <dbReference type="PROSITE-ProRule" id="PRU00175"/>
    </source>
</evidence>
<dbReference type="InterPro" id="IPR001650">
    <property type="entry name" value="Helicase_C-like"/>
</dbReference>
<dbReference type="EMBL" id="QDEB01054223">
    <property type="protein sequence ID" value="RZC37273.1"/>
    <property type="molecule type" value="Genomic_DNA"/>
</dbReference>
<dbReference type="InterPro" id="IPR018957">
    <property type="entry name" value="Znf_C3HC4_RING-type"/>
</dbReference>
<dbReference type="GO" id="GO:0000209">
    <property type="term" value="P:protein polyubiquitination"/>
    <property type="evidence" value="ECO:0007669"/>
    <property type="project" value="TreeGrafter"/>
</dbReference>
<evidence type="ECO:0000256" key="2">
    <source>
        <dbReference type="ARBA" id="ARBA00022771"/>
    </source>
</evidence>
<dbReference type="PROSITE" id="PS50089">
    <property type="entry name" value="ZF_RING_2"/>
    <property type="match status" value="1"/>
</dbReference>
<proteinExistence type="predicted"/>
<dbReference type="InterPro" id="IPR038718">
    <property type="entry name" value="SNF2-like_sf"/>
</dbReference>
<feature type="domain" description="Helicase C-terminal" evidence="7">
    <location>
        <begin position="1257"/>
        <end position="1416"/>
    </location>
</feature>
<dbReference type="InterPro" id="IPR052583">
    <property type="entry name" value="ATP-helicase/E3_Ub-Ligase"/>
</dbReference>
<dbReference type="SMART" id="SM00249">
    <property type="entry name" value="PHD"/>
    <property type="match status" value="1"/>
</dbReference>
<evidence type="ECO:0000313" key="9">
    <source>
        <dbReference type="Proteomes" id="UP000292052"/>
    </source>
</evidence>
<evidence type="ECO:0000259" key="7">
    <source>
        <dbReference type="PROSITE" id="PS51194"/>
    </source>
</evidence>
<dbReference type="SUPFAM" id="SSF57903">
    <property type="entry name" value="FYVE/PHD zinc finger"/>
    <property type="match status" value="1"/>
</dbReference>
<dbReference type="InterPro" id="IPR027417">
    <property type="entry name" value="P-loop_NTPase"/>
</dbReference>
<evidence type="ECO:0000259" key="6">
    <source>
        <dbReference type="PROSITE" id="PS50089"/>
    </source>
</evidence>
<dbReference type="Pfam" id="PF00097">
    <property type="entry name" value="zf-C3HC4"/>
    <property type="match status" value="1"/>
</dbReference>
<gene>
    <name evidence="8" type="ORF">BDFB_004515</name>
</gene>
<dbReference type="GO" id="GO:0016787">
    <property type="term" value="F:hydrolase activity"/>
    <property type="evidence" value="ECO:0007669"/>
    <property type="project" value="UniProtKB-KW"/>
</dbReference>
<dbReference type="InterPro" id="IPR001841">
    <property type="entry name" value="Znf_RING"/>
</dbReference>
<keyword evidence="9" id="KW-1185">Reference proteome</keyword>
<protein>
    <submittedName>
        <fullName evidence="8">E3 ubiquitin-protein ligase SHPRH</fullName>
    </submittedName>
</protein>
<dbReference type="CDD" id="cd18793">
    <property type="entry name" value="SF2_C_SNF"/>
    <property type="match status" value="1"/>
</dbReference>
<dbReference type="PANTHER" id="PTHR45865:SF1">
    <property type="entry name" value="E3 UBIQUITIN-PROTEIN LIGASE SHPRH"/>
    <property type="match status" value="1"/>
</dbReference>
<dbReference type="SMART" id="SM00487">
    <property type="entry name" value="DEXDc"/>
    <property type="match status" value="1"/>
</dbReference>
<evidence type="ECO:0000256" key="4">
    <source>
        <dbReference type="ARBA" id="ARBA00022833"/>
    </source>
</evidence>
<evidence type="ECO:0000313" key="8">
    <source>
        <dbReference type="EMBL" id="RZC37273.1"/>
    </source>
</evidence>
<sequence length="1437" mass="165531">MGRQKSTPTKLNNSNEQWSFHKPLDYIPMKRRKYGRRNNTTLSYNLIILKEEHKQFRLGELCVGNTSNVLPESWSKGKVTFVSTRENEHLILELDSTSIVVNTVLDTDILKEIFVSKSFAINVITANGDVYFDLYFVSLPLPRFTKRLGFCIQTLLTLFFHITVDDESADEADQSSTHAITQLYKNIKAFREKKLNLGCDNVQHPRLKPELRPYQADAVRWMLHREKMVYDTEGNNMHQIYIIYSPTISDKLHPLYTVITLKSGICIYYDKYSGYVDINKPVIEESSRGGILADEMGLGKTVEVLACILLHPKQEQNNCVSGEEGINTETSPTVDQALRKRKIENSAAEDKSQLIDEPKKLKIRQDWVKGSSKKSQTRVALEMWYNNCLEDVKIKNQVIKSDTALQCICGRTSEEDSVFCQDCGKIQHASCLGYKKKFGAYRCPQCWMKQPLIECGATLIVSPVSLRTQWCNEICKHIKGDFKVLQYRGSSVTPIYPMQLTKYDVVITTYNVLQSELRLTEQQNVVSFRNQRRYSPPGSPLTRIKWWRLCLDEAQTVETPTTMVSAMAKKLTAHFRWAVTGTPISKEISDLQGLIDYLQIEPYNDKFTWEHVLFNPYLRGEAEPMLEFLSQVLWRSSKDEIIDQINIPKQTIKEHWLQFSAVEQYFYKCEHQSSCDVFLKKAKFHDPNIPLQTLEKTSFKTVLAPLLSLRQVCTYPNSVRTRYLSTKKPVNSMKDLLEALIVKNTTENEEYLRIILSSLNGLAGTSLLLQCPDQAIEEYRKVLQLFTRFTEEEKVAKLTVDKLQVIHSMHNLAEILDIFPSVADRTLRDETLRKDCAELEQKYIEKFIDQSMSALQDSLLVGATVEKLQNSFILEAGRWYTDLLNWIYIHEYTEELYTKIENAHTSANVNATLDNAAFSFRNERRLLYSIAIWDENISELRQSSIDIVNDLYTHCPDDEFKIVIAQELVQTATDCHLRPQKKARSKKKCPMCVANDHLKSYELKLFSMTKRTKHFEEMSLKGSWKPTTEELTFKSILAVGRAKSAKSDLIKDGEIHINLLETLKKEFKEIRKLWTFLDQQICAQDELDICKIRLRLKEPNEEDKQQKKMKPMLKNLTYNLENKLETIHVLEEQELGYQRSLLHSEERQNTALLEKNLGIRSYLETLHKQQYEGQNPDPCPICKNALEQHWSILPCGHSYCLECIQLLIEQTRGHHVQCSVCRAYQLVREISYIKSGAQADESDTTKIKGNYSTKVESIIELILDLRSEDGDVKVLVFSSWISVLNYLKTALTNNDVSTELVISGNLEKQIERFKVYFLFNILQDPELNITALLLPIHLGSKGLNLVEATHVILTEPLLNSGDELQAIGRIHRIGQTRPTVVHKFFIKNTIEESIQKAISTDAPNWEKNKVTLRQLMDLFVVSDASVEETAEPVQSTD</sequence>
<dbReference type="Gene3D" id="3.40.50.300">
    <property type="entry name" value="P-loop containing nucleotide triphosphate hydrolases"/>
    <property type="match status" value="1"/>
</dbReference>
<dbReference type="STRING" id="1661398.A0A482VXD9"/>
<dbReference type="InterPro" id="IPR013083">
    <property type="entry name" value="Znf_RING/FYVE/PHD"/>
</dbReference>